<accession>A0A2K1KXB0</accession>
<name>A0A2K1KXB0_PHYPA</name>
<dbReference type="GO" id="GO:0015074">
    <property type="term" value="P:DNA integration"/>
    <property type="evidence" value="ECO:0007669"/>
    <property type="project" value="InterPro"/>
</dbReference>
<evidence type="ECO:0000313" key="3">
    <source>
        <dbReference type="EnsemblPlants" id="Pp3c3_35120V3.1"/>
    </source>
</evidence>
<dbReference type="InParanoid" id="A0A2K1KXB0"/>
<dbReference type="PANTHER" id="PTHR37984">
    <property type="entry name" value="PROTEIN CBG26694"/>
    <property type="match status" value="1"/>
</dbReference>
<dbReference type="EMBL" id="ABEU02000003">
    <property type="protein sequence ID" value="PNR58399.1"/>
    <property type="molecule type" value="Genomic_DNA"/>
</dbReference>
<dbReference type="InterPro" id="IPR001584">
    <property type="entry name" value="Integrase_cat-core"/>
</dbReference>
<dbReference type="GO" id="GO:0003676">
    <property type="term" value="F:nucleic acid binding"/>
    <property type="evidence" value="ECO:0007669"/>
    <property type="project" value="InterPro"/>
</dbReference>
<gene>
    <name evidence="2" type="ORF">PHYPA_005394</name>
</gene>
<dbReference type="EnsemblPlants" id="Pp3c3_35120V3.1">
    <property type="protein sequence ID" value="Pp3c3_35120V3.1"/>
    <property type="gene ID" value="Pp3c3_35120"/>
</dbReference>
<dbReference type="InterPro" id="IPR036397">
    <property type="entry name" value="RNaseH_sf"/>
</dbReference>
<reference evidence="2 4" key="1">
    <citation type="journal article" date="2008" name="Science">
        <title>The Physcomitrella genome reveals evolutionary insights into the conquest of land by plants.</title>
        <authorList>
            <person name="Rensing S."/>
            <person name="Lang D."/>
            <person name="Zimmer A."/>
            <person name="Terry A."/>
            <person name="Salamov A."/>
            <person name="Shapiro H."/>
            <person name="Nishiyama T."/>
            <person name="Perroud P.-F."/>
            <person name="Lindquist E."/>
            <person name="Kamisugi Y."/>
            <person name="Tanahashi T."/>
            <person name="Sakakibara K."/>
            <person name="Fujita T."/>
            <person name="Oishi K."/>
            <person name="Shin-I T."/>
            <person name="Kuroki Y."/>
            <person name="Toyoda A."/>
            <person name="Suzuki Y."/>
            <person name="Hashimoto A."/>
            <person name="Yamaguchi K."/>
            <person name="Sugano A."/>
            <person name="Kohara Y."/>
            <person name="Fujiyama A."/>
            <person name="Anterola A."/>
            <person name="Aoki S."/>
            <person name="Ashton N."/>
            <person name="Barbazuk W.B."/>
            <person name="Barker E."/>
            <person name="Bennetzen J."/>
            <person name="Bezanilla M."/>
            <person name="Blankenship R."/>
            <person name="Cho S.H."/>
            <person name="Dutcher S."/>
            <person name="Estelle M."/>
            <person name="Fawcett J.A."/>
            <person name="Gundlach H."/>
            <person name="Hanada K."/>
            <person name="Heyl A."/>
            <person name="Hicks K.A."/>
            <person name="Hugh J."/>
            <person name="Lohr M."/>
            <person name="Mayer K."/>
            <person name="Melkozernov A."/>
            <person name="Murata T."/>
            <person name="Nelson D."/>
            <person name="Pils B."/>
            <person name="Prigge M."/>
            <person name="Reiss B."/>
            <person name="Renner T."/>
            <person name="Rombauts S."/>
            <person name="Rushton P."/>
            <person name="Sanderfoot A."/>
            <person name="Schween G."/>
            <person name="Shiu S.-H."/>
            <person name="Stueber K."/>
            <person name="Theodoulou F.L."/>
            <person name="Tu H."/>
            <person name="Van de Peer Y."/>
            <person name="Verrier P.J."/>
            <person name="Waters E."/>
            <person name="Wood A."/>
            <person name="Yang L."/>
            <person name="Cove D."/>
            <person name="Cuming A."/>
            <person name="Hasebe M."/>
            <person name="Lucas S."/>
            <person name="Mishler D.B."/>
            <person name="Reski R."/>
            <person name="Grigoriev I."/>
            <person name="Quatrano R.S."/>
            <person name="Boore J.L."/>
        </authorList>
    </citation>
    <scope>NUCLEOTIDE SEQUENCE [LARGE SCALE GENOMIC DNA]</scope>
    <source>
        <strain evidence="3 4">cv. Gransden 2004</strain>
    </source>
</reference>
<reference evidence="2 4" key="2">
    <citation type="journal article" date="2018" name="Plant J.">
        <title>The Physcomitrella patens chromosome-scale assembly reveals moss genome structure and evolution.</title>
        <authorList>
            <person name="Lang D."/>
            <person name="Ullrich K.K."/>
            <person name="Murat F."/>
            <person name="Fuchs J."/>
            <person name="Jenkins J."/>
            <person name="Haas F.B."/>
            <person name="Piednoel M."/>
            <person name="Gundlach H."/>
            <person name="Van Bel M."/>
            <person name="Meyberg R."/>
            <person name="Vives C."/>
            <person name="Morata J."/>
            <person name="Symeonidi A."/>
            <person name="Hiss M."/>
            <person name="Muchero W."/>
            <person name="Kamisugi Y."/>
            <person name="Saleh O."/>
            <person name="Blanc G."/>
            <person name="Decker E.L."/>
            <person name="van Gessel N."/>
            <person name="Grimwood J."/>
            <person name="Hayes R.D."/>
            <person name="Graham S.W."/>
            <person name="Gunter L.E."/>
            <person name="McDaniel S.F."/>
            <person name="Hoernstein S.N.W."/>
            <person name="Larsson A."/>
            <person name="Li F.W."/>
            <person name="Perroud P.F."/>
            <person name="Phillips J."/>
            <person name="Ranjan P."/>
            <person name="Rokshar D.S."/>
            <person name="Rothfels C.J."/>
            <person name="Schneider L."/>
            <person name="Shu S."/>
            <person name="Stevenson D.W."/>
            <person name="Thummler F."/>
            <person name="Tillich M."/>
            <person name="Villarreal Aguilar J.C."/>
            <person name="Widiez T."/>
            <person name="Wong G.K."/>
            <person name="Wymore A."/>
            <person name="Zhang Y."/>
            <person name="Zimmer A.D."/>
            <person name="Quatrano R.S."/>
            <person name="Mayer K.F.X."/>
            <person name="Goodstein D."/>
            <person name="Casacuberta J.M."/>
            <person name="Vandepoele K."/>
            <person name="Reski R."/>
            <person name="Cuming A.C."/>
            <person name="Tuskan G.A."/>
            <person name="Maumus F."/>
            <person name="Salse J."/>
            <person name="Schmutz J."/>
            <person name="Rensing S.A."/>
        </authorList>
    </citation>
    <scope>NUCLEOTIDE SEQUENCE [LARGE SCALE GENOMIC DNA]</scope>
    <source>
        <strain evidence="3 4">cv. Gransden 2004</strain>
    </source>
</reference>
<reference evidence="3" key="3">
    <citation type="submission" date="2020-12" db="UniProtKB">
        <authorList>
            <consortium name="EnsemblPlants"/>
        </authorList>
    </citation>
    <scope>IDENTIFICATION</scope>
</reference>
<dbReference type="SUPFAM" id="SSF53098">
    <property type="entry name" value="Ribonuclease H-like"/>
    <property type="match status" value="1"/>
</dbReference>
<keyword evidence="4" id="KW-1185">Reference proteome</keyword>
<dbReference type="Proteomes" id="UP000006727">
    <property type="component" value="Chromosome 3"/>
</dbReference>
<evidence type="ECO:0000313" key="4">
    <source>
        <dbReference type="Proteomes" id="UP000006727"/>
    </source>
</evidence>
<evidence type="ECO:0000313" key="2">
    <source>
        <dbReference type="EMBL" id="PNR58399.1"/>
    </source>
</evidence>
<organism evidence="2">
    <name type="scientific">Physcomitrium patens</name>
    <name type="common">Spreading-leaved earth moss</name>
    <name type="synonym">Physcomitrella patens</name>
    <dbReference type="NCBI Taxonomy" id="3218"/>
    <lineage>
        <taxon>Eukaryota</taxon>
        <taxon>Viridiplantae</taxon>
        <taxon>Streptophyta</taxon>
        <taxon>Embryophyta</taxon>
        <taxon>Bryophyta</taxon>
        <taxon>Bryophytina</taxon>
        <taxon>Bryopsida</taxon>
        <taxon>Funariidae</taxon>
        <taxon>Funariales</taxon>
        <taxon>Funariaceae</taxon>
        <taxon>Physcomitrium</taxon>
    </lineage>
</organism>
<dbReference type="InterPro" id="IPR012337">
    <property type="entry name" value="RNaseH-like_sf"/>
</dbReference>
<feature type="domain" description="Integrase catalytic" evidence="1">
    <location>
        <begin position="1"/>
        <end position="101"/>
    </location>
</feature>
<evidence type="ECO:0000259" key="1">
    <source>
        <dbReference type="PROSITE" id="PS50994"/>
    </source>
</evidence>
<sequence>MGYPENIVSDRDTQFLTAFWQHLMRESWTKLILTTAFHPQGDGQIKCMNAILNMYLRNYIAADHAEFYYNTTYSISIGISPFKVTHGFDALKPSDQVLAKKDKDSPSTFFYEEAPIEHIQKKAIYFLEYAQIKYKQAADKHRCKVVYQVGDMAGLYKVIEVVHKNIYLIDIPKKDRFHPVFHTSVLKTFTLDKDDLYVKQVIRPEPSYGVWDKKMEQVNGIKYKDQDRASLGADLTVDNCSLDTQLDQDSGRKIKLMELKEEKGKK</sequence>
<dbReference type="Gramene" id="Pp3c3_35120V3.1">
    <property type="protein sequence ID" value="Pp3c3_35120V3.1"/>
    <property type="gene ID" value="Pp3c3_35120"/>
</dbReference>
<dbReference type="PROSITE" id="PS50994">
    <property type="entry name" value="INTEGRASE"/>
    <property type="match status" value="1"/>
</dbReference>
<proteinExistence type="predicted"/>
<dbReference type="InterPro" id="IPR050951">
    <property type="entry name" value="Retrovirus_Pol_polyprotein"/>
</dbReference>
<dbReference type="AlphaFoldDB" id="A0A2K1KXB0"/>
<dbReference type="STRING" id="3218.A0A2K1KXB0"/>
<dbReference type="Gene3D" id="3.30.420.10">
    <property type="entry name" value="Ribonuclease H-like superfamily/Ribonuclease H"/>
    <property type="match status" value="1"/>
</dbReference>
<dbReference type="PANTHER" id="PTHR37984:SF5">
    <property type="entry name" value="PROTEIN NYNRIN-LIKE"/>
    <property type="match status" value="1"/>
</dbReference>
<protein>
    <recommendedName>
        <fullName evidence="1">Integrase catalytic domain-containing protein</fullName>
    </recommendedName>
</protein>